<name>A0A8X8YGD1_SALSN</name>
<gene>
    <name evidence="2" type="ORF">SASPL_108254</name>
</gene>
<reference evidence="2" key="2">
    <citation type="submission" date="2020-08" db="EMBL/GenBank/DDBJ databases">
        <title>Plant Genome Project.</title>
        <authorList>
            <person name="Zhang R.-G."/>
        </authorList>
    </citation>
    <scope>NUCLEOTIDE SEQUENCE</scope>
    <source>
        <strain evidence="2">Huo1</strain>
        <tissue evidence="2">Leaf</tissue>
    </source>
</reference>
<organism evidence="2">
    <name type="scientific">Salvia splendens</name>
    <name type="common">Scarlet sage</name>
    <dbReference type="NCBI Taxonomy" id="180675"/>
    <lineage>
        <taxon>Eukaryota</taxon>
        <taxon>Viridiplantae</taxon>
        <taxon>Streptophyta</taxon>
        <taxon>Embryophyta</taxon>
        <taxon>Tracheophyta</taxon>
        <taxon>Spermatophyta</taxon>
        <taxon>Magnoliopsida</taxon>
        <taxon>eudicotyledons</taxon>
        <taxon>Gunneridae</taxon>
        <taxon>Pentapetalae</taxon>
        <taxon>asterids</taxon>
        <taxon>lamiids</taxon>
        <taxon>Lamiales</taxon>
        <taxon>Lamiaceae</taxon>
        <taxon>Nepetoideae</taxon>
        <taxon>Mentheae</taxon>
        <taxon>Salviinae</taxon>
        <taxon>Salvia</taxon>
        <taxon>Salvia subgen. Calosphace</taxon>
        <taxon>core Calosphace</taxon>
    </lineage>
</organism>
<feature type="compositionally biased region" description="Basic residues" evidence="1">
    <location>
        <begin position="36"/>
        <end position="49"/>
    </location>
</feature>
<reference evidence="2" key="1">
    <citation type="submission" date="2018-01" db="EMBL/GenBank/DDBJ databases">
        <authorList>
            <person name="Mao J.F."/>
        </authorList>
    </citation>
    <scope>NUCLEOTIDE SEQUENCE</scope>
    <source>
        <strain evidence="2">Huo1</strain>
        <tissue evidence="2">Leaf</tissue>
    </source>
</reference>
<dbReference type="EMBL" id="PNBA02000003">
    <property type="protein sequence ID" value="KAG6430192.1"/>
    <property type="molecule type" value="Genomic_DNA"/>
</dbReference>
<evidence type="ECO:0000256" key="1">
    <source>
        <dbReference type="SAM" id="MobiDB-lite"/>
    </source>
</evidence>
<sequence>MDPPPLLVADSQNPSQFSQNPFPEMDQNERQMCSSRNKRGNNGRRKRQQRFGFETRSEEDILDDGENMAKNLSTILPSSLGEFVHELLSMTSREAKQRQQYCYDNLRGNSQPSI</sequence>
<proteinExistence type="predicted"/>
<dbReference type="Proteomes" id="UP000298416">
    <property type="component" value="Unassembled WGS sequence"/>
</dbReference>
<evidence type="ECO:0000313" key="3">
    <source>
        <dbReference type="Proteomes" id="UP000298416"/>
    </source>
</evidence>
<feature type="compositionally biased region" description="Polar residues" evidence="1">
    <location>
        <begin position="10"/>
        <end position="21"/>
    </location>
</feature>
<dbReference type="AlphaFoldDB" id="A0A8X8YGD1"/>
<accession>A0A8X8YGD1</accession>
<evidence type="ECO:0000313" key="2">
    <source>
        <dbReference type="EMBL" id="KAG6430192.1"/>
    </source>
</evidence>
<feature type="region of interest" description="Disordered" evidence="1">
    <location>
        <begin position="1"/>
        <end position="57"/>
    </location>
</feature>
<comment type="caution">
    <text evidence="2">The sequence shown here is derived from an EMBL/GenBank/DDBJ whole genome shotgun (WGS) entry which is preliminary data.</text>
</comment>
<protein>
    <submittedName>
        <fullName evidence="2">Uncharacterized protein</fullName>
    </submittedName>
</protein>
<keyword evidence="3" id="KW-1185">Reference proteome</keyword>